<evidence type="ECO:0000313" key="2">
    <source>
        <dbReference type="EMBL" id="MCM1985168.1"/>
    </source>
</evidence>
<dbReference type="EMBL" id="JTHE03000116">
    <property type="protein sequence ID" value="MCM1985168.1"/>
    <property type="molecule type" value="Genomic_DNA"/>
</dbReference>
<dbReference type="Proteomes" id="UP000031561">
    <property type="component" value="Unassembled WGS sequence"/>
</dbReference>
<feature type="transmembrane region" description="Helical" evidence="1">
    <location>
        <begin position="112"/>
        <end position="133"/>
    </location>
</feature>
<feature type="transmembrane region" description="Helical" evidence="1">
    <location>
        <begin position="84"/>
        <end position="106"/>
    </location>
</feature>
<proteinExistence type="predicted"/>
<keyword evidence="1" id="KW-0812">Transmembrane</keyword>
<keyword evidence="1" id="KW-1133">Transmembrane helix</keyword>
<gene>
    <name evidence="2" type="ORF">QQ91_0020330</name>
</gene>
<dbReference type="AlphaFoldDB" id="A0ABD4T9N2"/>
<sequence>MGRDQRHKICLNEVYPCPCKLKGHLKELFLVEAFGCDRCQQIFVLQPDQYTIQQLPTAYPYRRTWEWTGTEWRSPYRPKRYPPWLLGAGFFFIILLPLGLFLSLLLHTPVNLGMVVLVGLAVGLPLIGLLLLIQLRRR</sequence>
<keyword evidence="3" id="KW-1185">Reference proteome</keyword>
<name>A0ABD4T9N2_9CYAN</name>
<comment type="caution">
    <text evidence="2">The sequence shown here is derived from an EMBL/GenBank/DDBJ whole genome shotgun (WGS) entry which is preliminary data.</text>
</comment>
<evidence type="ECO:0000256" key="1">
    <source>
        <dbReference type="SAM" id="Phobius"/>
    </source>
</evidence>
<protein>
    <submittedName>
        <fullName evidence="2">Uncharacterized protein</fullName>
    </submittedName>
</protein>
<evidence type="ECO:0000313" key="3">
    <source>
        <dbReference type="Proteomes" id="UP000031561"/>
    </source>
</evidence>
<reference evidence="2 3" key="1">
    <citation type="journal article" date="2015" name="Genome Announc.">
        <title>Draft Genome Sequence of Filamentous Marine Cyanobacterium Lyngbya confervoides Strain BDU141951.</title>
        <authorList>
            <person name="Chandrababunaidu M.M."/>
            <person name="Sen D."/>
            <person name="Tripathy S."/>
        </authorList>
    </citation>
    <scope>NUCLEOTIDE SEQUENCE [LARGE SCALE GENOMIC DNA]</scope>
    <source>
        <strain evidence="2 3">BDU141951</strain>
    </source>
</reference>
<keyword evidence="1" id="KW-0472">Membrane</keyword>
<dbReference type="RefSeq" id="WP_166277884.1">
    <property type="nucleotide sequence ID" value="NZ_JTHE03000116.1"/>
</dbReference>
<accession>A0ABD4T9N2</accession>
<organism evidence="2 3">
    <name type="scientific">Lyngbya confervoides BDU141951</name>
    <dbReference type="NCBI Taxonomy" id="1574623"/>
    <lineage>
        <taxon>Bacteria</taxon>
        <taxon>Bacillati</taxon>
        <taxon>Cyanobacteriota</taxon>
        <taxon>Cyanophyceae</taxon>
        <taxon>Oscillatoriophycideae</taxon>
        <taxon>Oscillatoriales</taxon>
        <taxon>Microcoleaceae</taxon>
        <taxon>Lyngbya</taxon>
    </lineage>
</organism>